<evidence type="ECO:0000313" key="4">
    <source>
        <dbReference type="EMBL" id="MBM3226108.1"/>
    </source>
</evidence>
<evidence type="ECO:0000256" key="2">
    <source>
        <dbReference type="ARBA" id="ARBA00023239"/>
    </source>
</evidence>
<accession>A0A938B5X5</accession>
<dbReference type="Pfam" id="PF02775">
    <property type="entry name" value="TPP_enzyme_C"/>
    <property type="match status" value="1"/>
</dbReference>
<feature type="domain" description="Thiamine pyrophosphate enzyme TPP-binding" evidence="3">
    <location>
        <begin position="45"/>
        <end position="157"/>
    </location>
</feature>
<protein>
    <submittedName>
        <fullName evidence="4">Thiamine pyrophosphate-binding protein</fullName>
    </submittedName>
</protein>
<keyword evidence="2" id="KW-0456">Lyase</keyword>
<gene>
    <name evidence="4" type="ORF">FJZ47_20260</name>
</gene>
<evidence type="ECO:0000313" key="5">
    <source>
        <dbReference type="Proteomes" id="UP000712673"/>
    </source>
</evidence>
<dbReference type="EMBL" id="VGLS01000789">
    <property type="protein sequence ID" value="MBM3226108.1"/>
    <property type="molecule type" value="Genomic_DNA"/>
</dbReference>
<dbReference type="AlphaFoldDB" id="A0A938B5X5"/>
<reference evidence="4" key="1">
    <citation type="submission" date="2019-03" db="EMBL/GenBank/DDBJ databases">
        <title>Lake Tanganyika Metagenome-Assembled Genomes (MAGs).</title>
        <authorList>
            <person name="Tran P."/>
        </authorList>
    </citation>
    <scope>NUCLEOTIDE SEQUENCE</scope>
    <source>
        <strain evidence="4">K_DeepCast_65m_m2_066</strain>
    </source>
</reference>
<dbReference type="Gene3D" id="3.40.50.970">
    <property type="match status" value="1"/>
</dbReference>
<keyword evidence="1" id="KW-0210">Decarboxylase</keyword>
<dbReference type="InterPro" id="IPR051818">
    <property type="entry name" value="TPP_dependent_decarboxylase"/>
</dbReference>
<dbReference type="PANTHER" id="PTHR42818:SF1">
    <property type="entry name" value="SULFOPYRUVATE DECARBOXYLASE"/>
    <property type="match status" value="1"/>
</dbReference>
<dbReference type="GO" id="GO:0016831">
    <property type="term" value="F:carboxy-lyase activity"/>
    <property type="evidence" value="ECO:0007669"/>
    <property type="project" value="UniProtKB-KW"/>
</dbReference>
<dbReference type="PANTHER" id="PTHR42818">
    <property type="entry name" value="SULFOPYRUVATE DECARBOXYLASE SUBUNIT ALPHA"/>
    <property type="match status" value="1"/>
</dbReference>
<dbReference type="InterPro" id="IPR029061">
    <property type="entry name" value="THDP-binding"/>
</dbReference>
<dbReference type="GO" id="GO:0030976">
    <property type="term" value="F:thiamine pyrophosphate binding"/>
    <property type="evidence" value="ECO:0007669"/>
    <property type="project" value="InterPro"/>
</dbReference>
<name>A0A938B5X5_UNCTE</name>
<dbReference type="Proteomes" id="UP000712673">
    <property type="component" value="Unassembled WGS sequence"/>
</dbReference>
<sequence>MFRTADMLEIFQQYRGDAIVVPGRGGRHWVHLSTNPNRDVPLGDPAMGGHASFAAGLALAQPDRKVIVFDSEGDLLMNLGILPTIAEQAPANFYHFLLDNECYATTGGQPVPNAKNVAYDVIARGSGYPHAYAFTELNDFANNIASILSQPGPVFVAMKVLPEIENEPIGRRPRWQTRSRDQVVRDLKTELGIPE</sequence>
<dbReference type="SUPFAM" id="SSF52518">
    <property type="entry name" value="Thiamin diphosphate-binding fold (THDP-binding)"/>
    <property type="match status" value="1"/>
</dbReference>
<organism evidence="4 5">
    <name type="scientific">Tectimicrobiota bacterium</name>
    <dbReference type="NCBI Taxonomy" id="2528274"/>
    <lineage>
        <taxon>Bacteria</taxon>
        <taxon>Pseudomonadati</taxon>
        <taxon>Nitrospinota/Tectimicrobiota group</taxon>
        <taxon>Candidatus Tectimicrobiota</taxon>
    </lineage>
</organism>
<dbReference type="GO" id="GO:0044281">
    <property type="term" value="P:small molecule metabolic process"/>
    <property type="evidence" value="ECO:0007669"/>
    <property type="project" value="UniProtKB-ARBA"/>
</dbReference>
<dbReference type="InterPro" id="IPR011766">
    <property type="entry name" value="TPP_enzyme_TPP-bd"/>
</dbReference>
<evidence type="ECO:0000256" key="1">
    <source>
        <dbReference type="ARBA" id="ARBA00022793"/>
    </source>
</evidence>
<comment type="caution">
    <text evidence="4">The sequence shown here is derived from an EMBL/GenBank/DDBJ whole genome shotgun (WGS) entry which is preliminary data.</text>
</comment>
<evidence type="ECO:0000259" key="3">
    <source>
        <dbReference type="Pfam" id="PF02775"/>
    </source>
</evidence>
<proteinExistence type="predicted"/>